<proteinExistence type="predicted"/>
<dbReference type="EMBL" id="JARH01000319">
    <property type="protein sequence ID" value="EXF82495.1"/>
    <property type="molecule type" value="Genomic_DNA"/>
</dbReference>
<evidence type="ECO:0000313" key="4">
    <source>
        <dbReference type="Proteomes" id="UP000020467"/>
    </source>
</evidence>
<feature type="transmembrane region" description="Helical" evidence="2">
    <location>
        <begin position="204"/>
        <end position="224"/>
    </location>
</feature>
<sequence length="794" mass="89274">MFGQRYSHFSESGLDSGPEEVPRGRLSRPVSAEAFPQFIERERQRSTDLDQGHETSLSRDGLVSTMRPAMARREHFLPRRSLNNVEGNPLITGLPVDHTSTARSKSGTPIVNVSINRKPVATSTFDTVDSQGYQSLKRGYLSDEPPRKSECEPFTVKPLWRIWAWEVFYIFLSVSSFFLIVAVLCSYDQQPLPDWPLHITLNTFLAFFTTLAKAAFMLPVSVAISQTQWSWFLKDQPLHDLQLFDQASRGPWGSVLLLKRIRYKHFVSLGAFLMVVSALTSPVTQLAIKYPVRDSVALHEEAKAAAVRNMTSDEDRMNLGTRRALVLATLSDSTNFMEPIAPTGAFCSTGNCTFDRYQSLGICVKTANITEYLKVEEFDSPDMIDTLVLGFPKPDAKVWRASLPNGLEMAHQTPLAAMTDMLNGSETFGFQDDKDLKQTRISSFTVIYTNPTELNETWYNGLSEVAGAPFASDLIGAIYDFRHEAMEVMYYLCVQTYETKISMGIERTTLVETSAVPVEQEKPFFLDMQCRALLAEASRTCNQSIDRWHETLHLKDPRFLTKLDVDPTLEEEHYSASYFSLEKISTILKTDIMGYASASYVTEEYQDTAVFFRGQEFLKTLFQSVIFDLKNIANSTLRQIALNNIHTNVATSVSTIMRVNQPRSYAFNSFNISGEALTQVSYVHITWGWISMLAVEIVIALLFLALTIVSQIKLKDGQASSREERNAFREAKNSSLAMLVALDEDSRARAGGGLRPLDELQSASKALKVRFEGRQMVTADETIIETSQVGDRII</sequence>
<keyword evidence="2" id="KW-1133">Transmembrane helix</keyword>
<protein>
    <submittedName>
        <fullName evidence="3">Uncharacterized protein</fullName>
    </submittedName>
</protein>
<name>A0A010R177_9PEZI</name>
<dbReference type="KEGG" id="cfj:CFIO01_05218"/>
<dbReference type="eggNOG" id="ENOG502T462">
    <property type="taxonomic scope" value="Eukaryota"/>
</dbReference>
<dbReference type="OrthoDB" id="4838776at2759"/>
<dbReference type="PANTHER" id="PTHR35394">
    <property type="entry name" value="DUF3176 DOMAIN-CONTAINING PROTEIN"/>
    <property type="match status" value="1"/>
</dbReference>
<evidence type="ECO:0000256" key="2">
    <source>
        <dbReference type="SAM" id="Phobius"/>
    </source>
</evidence>
<comment type="caution">
    <text evidence="3">The sequence shown here is derived from an EMBL/GenBank/DDBJ whole genome shotgun (WGS) entry which is preliminary data.</text>
</comment>
<organism evidence="3 4">
    <name type="scientific">Colletotrichum fioriniae PJ7</name>
    <dbReference type="NCBI Taxonomy" id="1445577"/>
    <lineage>
        <taxon>Eukaryota</taxon>
        <taxon>Fungi</taxon>
        <taxon>Dikarya</taxon>
        <taxon>Ascomycota</taxon>
        <taxon>Pezizomycotina</taxon>
        <taxon>Sordariomycetes</taxon>
        <taxon>Hypocreomycetidae</taxon>
        <taxon>Glomerellales</taxon>
        <taxon>Glomerellaceae</taxon>
        <taxon>Colletotrichum</taxon>
        <taxon>Colletotrichum acutatum species complex</taxon>
    </lineage>
</organism>
<feature type="transmembrane region" description="Helical" evidence="2">
    <location>
        <begin position="162"/>
        <end position="184"/>
    </location>
</feature>
<keyword evidence="4" id="KW-1185">Reference proteome</keyword>
<dbReference type="Proteomes" id="UP000020467">
    <property type="component" value="Unassembled WGS sequence"/>
</dbReference>
<evidence type="ECO:0000313" key="3">
    <source>
        <dbReference type="EMBL" id="EXF82495.1"/>
    </source>
</evidence>
<dbReference type="InterPro" id="IPR021514">
    <property type="entry name" value="DUF3176"/>
</dbReference>
<gene>
    <name evidence="3" type="ORF">CFIO01_05218</name>
</gene>
<dbReference type="AlphaFoldDB" id="A0A010R177"/>
<keyword evidence="2" id="KW-0812">Transmembrane</keyword>
<dbReference type="HOGENOM" id="CLU_015092_5_0_1"/>
<reference evidence="3 4" key="1">
    <citation type="submission" date="2014-02" db="EMBL/GenBank/DDBJ databases">
        <title>The genome sequence of Colletotrichum fioriniae PJ7.</title>
        <authorList>
            <person name="Baroncelli R."/>
            <person name="Thon M.R."/>
        </authorList>
    </citation>
    <scope>NUCLEOTIDE SEQUENCE [LARGE SCALE GENOMIC DNA]</scope>
    <source>
        <strain evidence="3 4">PJ7</strain>
    </source>
</reference>
<dbReference type="Pfam" id="PF11374">
    <property type="entry name" value="DUF3176"/>
    <property type="match status" value="1"/>
</dbReference>
<dbReference type="STRING" id="1445577.A0A010R177"/>
<feature type="transmembrane region" description="Helical" evidence="2">
    <location>
        <begin position="687"/>
        <end position="709"/>
    </location>
</feature>
<keyword evidence="2" id="KW-0472">Membrane</keyword>
<accession>A0A010R177</accession>
<evidence type="ECO:0000256" key="1">
    <source>
        <dbReference type="SAM" id="MobiDB-lite"/>
    </source>
</evidence>
<feature type="region of interest" description="Disordered" evidence="1">
    <location>
        <begin position="1"/>
        <end position="36"/>
    </location>
</feature>
<dbReference type="PANTHER" id="PTHR35394:SF5">
    <property type="entry name" value="DUF3176 DOMAIN-CONTAINING PROTEIN"/>
    <property type="match status" value="1"/>
</dbReference>
<feature type="transmembrane region" description="Helical" evidence="2">
    <location>
        <begin position="266"/>
        <end position="288"/>
    </location>
</feature>